<gene>
    <name evidence="13" type="ORF">OW157_01810</name>
</gene>
<evidence type="ECO:0000256" key="11">
    <source>
        <dbReference type="ARBA" id="ARBA00049399"/>
    </source>
</evidence>
<dbReference type="Pfam" id="PF00348">
    <property type="entry name" value="polyprenyl_synt"/>
    <property type="match status" value="1"/>
</dbReference>
<dbReference type="SFLD" id="SFLDS00005">
    <property type="entry name" value="Isoprenoid_Synthase_Type_I"/>
    <property type="match status" value="1"/>
</dbReference>
<keyword evidence="14" id="KW-1185">Reference proteome</keyword>
<keyword evidence="6" id="KW-0479">Metal-binding</keyword>
<dbReference type="PANTHER" id="PTHR43281:SF1">
    <property type="entry name" value="FARNESYL DIPHOSPHATE SYNTHASE"/>
    <property type="match status" value="1"/>
</dbReference>
<dbReference type="InterPro" id="IPR033749">
    <property type="entry name" value="Polyprenyl_synt_CS"/>
</dbReference>
<keyword evidence="5 12" id="KW-0808">Transferase</keyword>
<evidence type="ECO:0000256" key="7">
    <source>
        <dbReference type="ARBA" id="ARBA00022842"/>
    </source>
</evidence>
<dbReference type="EMBL" id="JAPRFR010000001">
    <property type="protein sequence ID" value="MCZ0725299.1"/>
    <property type="molecule type" value="Genomic_DNA"/>
</dbReference>
<comment type="cofactor">
    <cofactor evidence="1">
        <name>Mg(2+)</name>
        <dbReference type="ChEBI" id="CHEBI:18420"/>
    </cofactor>
</comment>
<evidence type="ECO:0000256" key="9">
    <source>
        <dbReference type="ARBA" id="ARBA00032380"/>
    </source>
</evidence>
<dbReference type="FunFam" id="1.10.600.10:FF:000001">
    <property type="entry name" value="Geranylgeranyl diphosphate synthase"/>
    <property type="match status" value="1"/>
</dbReference>
<dbReference type="InterPro" id="IPR008949">
    <property type="entry name" value="Isoprenoid_synthase_dom_sf"/>
</dbReference>
<proteinExistence type="inferred from homology"/>
<evidence type="ECO:0000256" key="3">
    <source>
        <dbReference type="ARBA" id="ARBA00012439"/>
    </source>
</evidence>
<dbReference type="Gene3D" id="1.10.600.10">
    <property type="entry name" value="Farnesyl Diphosphate Synthase"/>
    <property type="match status" value="1"/>
</dbReference>
<evidence type="ECO:0000256" key="5">
    <source>
        <dbReference type="ARBA" id="ARBA00022679"/>
    </source>
</evidence>
<dbReference type="SUPFAM" id="SSF48576">
    <property type="entry name" value="Terpenoid synthases"/>
    <property type="match status" value="1"/>
</dbReference>
<evidence type="ECO:0000256" key="4">
    <source>
        <dbReference type="ARBA" id="ARBA00015100"/>
    </source>
</evidence>
<evidence type="ECO:0000256" key="8">
    <source>
        <dbReference type="ARBA" id="ARBA00023229"/>
    </source>
</evidence>
<dbReference type="SFLD" id="SFLDG01017">
    <property type="entry name" value="Polyprenyl_Transferase_Like"/>
    <property type="match status" value="1"/>
</dbReference>
<organism evidence="13 14">
    <name type="scientific">Aerococcus kribbianus</name>
    <dbReference type="NCBI Taxonomy" id="2999064"/>
    <lineage>
        <taxon>Bacteria</taxon>
        <taxon>Bacillati</taxon>
        <taxon>Bacillota</taxon>
        <taxon>Bacilli</taxon>
        <taxon>Lactobacillales</taxon>
        <taxon>Aerococcaceae</taxon>
        <taxon>Aerococcus</taxon>
    </lineage>
</organism>
<comment type="catalytic activity">
    <reaction evidence="11">
        <text>isopentenyl diphosphate + (2E)-geranyl diphosphate = (2E,6E)-farnesyl diphosphate + diphosphate</text>
        <dbReference type="Rhea" id="RHEA:19361"/>
        <dbReference type="ChEBI" id="CHEBI:33019"/>
        <dbReference type="ChEBI" id="CHEBI:58057"/>
        <dbReference type="ChEBI" id="CHEBI:128769"/>
        <dbReference type="ChEBI" id="CHEBI:175763"/>
        <dbReference type="EC" id="2.5.1.10"/>
    </reaction>
</comment>
<evidence type="ECO:0000256" key="10">
    <source>
        <dbReference type="ARBA" id="ARBA00032873"/>
    </source>
</evidence>
<comment type="similarity">
    <text evidence="2 12">Belongs to the FPP/GGPP synthase family.</text>
</comment>
<dbReference type="Proteomes" id="UP001146670">
    <property type="component" value="Unassembled WGS sequence"/>
</dbReference>
<reference evidence="13" key="1">
    <citation type="submission" date="2022-12" db="EMBL/GenBank/DDBJ databases">
        <title>Description and comparative metabolic analysis of Aerococcus sp. nov., isolated from the feces of a pig.</title>
        <authorList>
            <person name="Chang Y.-H."/>
        </authorList>
    </citation>
    <scope>NUCLEOTIDE SEQUENCE</scope>
    <source>
        <strain evidence="13">YH-aer222</strain>
    </source>
</reference>
<evidence type="ECO:0000313" key="14">
    <source>
        <dbReference type="Proteomes" id="UP001146670"/>
    </source>
</evidence>
<dbReference type="GO" id="GO:0005737">
    <property type="term" value="C:cytoplasm"/>
    <property type="evidence" value="ECO:0007669"/>
    <property type="project" value="UniProtKB-ARBA"/>
</dbReference>
<name>A0A9X3FUA8_9LACT</name>
<dbReference type="EC" id="2.5.1.10" evidence="3"/>
<comment type="caution">
    <text evidence="13">The sequence shown here is derived from an EMBL/GenBank/DDBJ whole genome shotgun (WGS) entry which is preliminary data.</text>
</comment>
<sequence length="295" mass="32579">MKLGQFSDLTIADFNDYLDQVYQNNYSNKNLVYSMRYSLANGGKRIRPLMVLATLKAFQGPVDQGMAAAAALESIHTYSLIHDDLPAMDDDDYRRGQLSNHKAFDEATAILAGDALLTHAFYIISNDDRVDSDTKKLALVSRLSETAGMLGMVGGQINDILGEGLELNLEELQAIHDKKTAALMRFALEAAAIILDLSADIRSELSHFASHFGLAYQIHNDLQEVLWTDEQRGKQAASDESHEKNTYPALLSTQGAKDSLQAEIDTCQASLARIKEYNADFDSDLMAGFLDYLSL</sequence>
<dbReference type="InterPro" id="IPR000092">
    <property type="entry name" value="Polyprenyl_synt"/>
</dbReference>
<evidence type="ECO:0000256" key="2">
    <source>
        <dbReference type="ARBA" id="ARBA00006706"/>
    </source>
</evidence>
<keyword evidence="8" id="KW-0414">Isoprene biosynthesis</keyword>
<dbReference type="AlphaFoldDB" id="A0A9X3FUA8"/>
<evidence type="ECO:0000256" key="6">
    <source>
        <dbReference type="ARBA" id="ARBA00022723"/>
    </source>
</evidence>
<dbReference type="GO" id="GO:0016114">
    <property type="term" value="P:terpenoid biosynthetic process"/>
    <property type="evidence" value="ECO:0007669"/>
    <property type="project" value="UniProtKB-ARBA"/>
</dbReference>
<dbReference type="InterPro" id="IPR053378">
    <property type="entry name" value="Prenyl_diphosphate_synthase"/>
</dbReference>
<protein>
    <recommendedName>
        <fullName evidence="4">Farnesyl diphosphate synthase</fullName>
        <ecNumber evidence="3">2.5.1.10</ecNumber>
    </recommendedName>
    <alternativeName>
        <fullName evidence="10">(2E,6E)-farnesyl diphosphate synthase</fullName>
    </alternativeName>
    <alternativeName>
        <fullName evidence="9">Geranyltranstransferase</fullName>
    </alternativeName>
</protein>
<dbReference type="PROSITE" id="PS00723">
    <property type="entry name" value="POLYPRENYL_SYNTHASE_1"/>
    <property type="match status" value="1"/>
</dbReference>
<keyword evidence="7" id="KW-0460">Magnesium</keyword>
<evidence type="ECO:0000313" key="13">
    <source>
        <dbReference type="EMBL" id="MCZ0725299.1"/>
    </source>
</evidence>
<evidence type="ECO:0000256" key="1">
    <source>
        <dbReference type="ARBA" id="ARBA00001946"/>
    </source>
</evidence>
<accession>A0A9X3FUA8</accession>
<dbReference type="NCBIfam" id="NF045485">
    <property type="entry name" value="FPPsyn"/>
    <property type="match status" value="1"/>
</dbReference>
<dbReference type="PANTHER" id="PTHR43281">
    <property type="entry name" value="FARNESYL DIPHOSPHATE SYNTHASE"/>
    <property type="match status" value="1"/>
</dbReference>
<evidence type="ECO:0000256" key="12">
    <source>
        <dbReference type="RuleBase" id="RU004466"/>
    </source>
</evidence>
<dbReference type="GO" id="GO:0046872">
    <property type="term" value="F:metal ion binding"/>
    <property type="evidence" value="ECO:0007669"/>
    <property type="project" value="UniProtKB-KW"/>
</dbReference>
<dbReference type="GO" id="GO:0004337">
    <property type="term" value="F:(2E,6E)-farnesyl diphosphate synthase activity"/>
    <property type="evidence" value="ECO:0007669"/>
    <property type="project" value="UniProtKB-EC"/>
</dbReference>
<dbReference type="RefSeq" id="WP_268751622.1">
    <property type="nucleotide sequence ID" value="NZ_JAPRFQ010000001.1"/>
</dbReference>